<dbReference type="EMBL" id="JAKLTQ010000002">
    <property type="protein sequence ID" value="MCG2621293.1"/>
    <property type="molecule type" value="Genomic_DNA"/>
</dbReference>
<proteinExistence type="predicted"/>
<evidence type="ECO:0000259" key="1">
    <source>
        <dbReference type="Pfam" id="PF01636"/>
    </source>
</evidence>
<name>A0ABS9L3Q8_9MICC</name>
<accession>A0ABS9L3Q8</accession>
<dbReference type="PANTHER" id="PTHR21310">
    <property type="entry name" value="AMINOGLYCOSIDE PHOSPHOTRANSFERASE-RELATED-RELATED"/>
    <property type="match status" value="1"/>
</dbReference>
<dbReference type="PANTHER" id="PTHR21310:SF57">
    <property type="entry name" value="BLR2944 PROTEIN"/>
    <property type="match status" value="1"/>
</dbReference>
<dbReference type="Gene3D" id="3.30.200.20">
    <property type="entry name" value="Phosphorylase Kinase, domain 1"/>
    <property type="match status" value="1"/>
</dbReference>
<protein>
    <submittedName>
        <fullName evidence="2">Phosphotransferase family protein</fullName>
    </submittedName>
</protein>
<dbReference type="Pfam" id="PF01636">
    <property type="entry name" value="APH"/>
    <property type="match status" value="1"/>
</dbReference>
<evidence type="ECO:0000313" key="3">
    <source>
        <dbReference type="Proteomes" id="UP001165368"/>
    </source>
</evidence>
<dbReference type="CDD" id="cd05154">
    <property type="entry name" value="ACAD10_11_N-like"/>
    <property type="match status" value="1"/>
</dbReference>
<dbReference type="InterPro" id="IPR041726">
    <property type="entry name" value="ACAD10_11_N"/>
</dbReference>
<dbReference type="SUPFAM" id="SSF56112">
    <property type="entry name" value="Protein kinase-like (PK-like)"/>
    <property type="match status" value="1"/>
</dbReference>
<dbReference type="InterPro" id="IPR002575">
    <property type="entry name" value="Aminoglycoside_PTrfase"/>
</dbReference>
<dbReference type="Gene3D" id="3.90.1200.10">
    <property type="match status" value="1"/>
</dbReference>
<organism evidence="2 3">
    <name type="scientific">Arthrobacter hankyongi</name>
    <dbReference type="NCBI Taxonomy" id="2904801"/>
    <lineage>
        <taxon>Bacteria</taxon>
        <taxon>Bacillati</taxon>
        <taxon>Actinomycetota</taxon>
        <taxon>Actinomycetes</taxon>
        <taxon>Micrococcales</taxon>
        <taxon>Micrococcaceae</taxon>
        <taxon>Arthrobacter</taxon>
    </lineage>
</organism>
<dbReference type="InterPro" id="IPR051678">
    <property type="entry name" value="AGP_Transferase"/>
</dbReference>
<comment type="caution">
    <text evidence="2">The sequence shown here is derived from an EMBL/GenBank/DDBJ whole genome shotgun (WGS) entry which is preliminary data.</text>
</comment>
<evidence type="ECO:0000313" key="2">
    <source>
        <dbReference type="EMBL" id="MCG2621293.1"/>
    </source>
</evidence>
<dbReference type="RefSeq" id="WP_237818398.1">
    <property type="nucleotide sequence ID" value="NZ_JAKLTQ010000002.1"/>
</dbReference>
<dbReference type="InterPro" id="IPR011009">
    <property type="entry name" value="Kinase-like_dom_sf"/>
</dbReference>
<dbReference type="Proteomes" id="UP001165368">
    <property type="component" value="Unassembled WGS sequence"/>
</dbReference>
<sequence>MSLAADRSAWAKTRALPKGRALQLVRQAATGVYDPDTANAERRRMAMRLDQALVRLITTESRLPQIEAEFSARHEANLGRARNLLGGVDGPDAPTAGEAVSNAVRSLGESLRDCPETESAGIWNLLRDIAATDKAGRQALEQAIAETRDAPHPGAANTPAGTPLDAAALDAYLGTWVWDGPRPKVAGVEALVGGQSKSTFLVDIEPGSGPAGWRDGVVVRMDTGNFDFSVTEEYPLLERLFEAGISVPEPLLLEPRGDVFGQPFLITRRLAGAAPGMLIDTAGATPEAALALAEALGRLHSVPVADLVDSPPADLPEIVEAARANYEQSWRSSSLPPSVAVELGHVWIRENVHKLTAKPCLVHGDAGLHNILLDEGQLTGMLDWEFAHVGDPAEDLAYCRPAVERLVPWEQFMERYRDSGGPEISADRLAFFGVWCQLKNSALAAGVLRDVAAGKINNIDMLVTAIDTHARFEAMLSQHLDALISAGH</sequence>
<gene>
    <name evidence="2" type="ORF">LVY72_05120</name>
</gene>
<feature type="domain" description="Aminoglycoside phosphotransferase" evidence="1">
    <location>
        <begin position="189"/>
        <end position="417"/>
    </location>
</feature>
<reference evidence="2" key="1">
    <citation type="submission" date="2022-01" db="EMBL/GenBank/DDBJ databases">
        <authorList>
            <person name="Jo J.-H."/>
            <person name="Im W.-T."/>
        </authorList>
    </citation>
    <scope>NUCLEOTIDE SEQUENCE</scope>
    <source>
        <strain evidence="2">I2-34</strain>
    </source>
</reference>
<keyword evidence="3" id="KW-1185">Reference proteome</keyword>